<sequence length="432" mass="48729">MLHNLDPARKAFLEARTKSNTVPVPAWPRSEKNLPQAELETTWVRFSVTNHRTRAEQERERRLAGREDLFTADPLGPVAQDAQYRILCAQPSFDELKRDLQSRGQQEPAIVTADGILINGNRRTAGLRALWEAGELSARYVSCLVLPADATTYELVDLEAELQVANSLKQDYSWVNEAMLIEELYDRAQKNWEHVANRMHRTVADVRGMYDKLQQLHQLVELSGGTRLHLDFVENESVFDELSKYIKNKPQQEADSVRAVYFLGALTGTPYRQLRHLRRADSAQLVLNEMAEDVTMRPILEAADAATPMASDDLLDDLVGSSEPFSPLHGLLAFVAQKRPEANIVLDDGDRVQVRDVLTSIGSSIMTAADEAKEEDRDQSALQAPLVRAGKAIDELKRVVAALPRARRYPEWDEAEFAKRVAELNELLDKIR</sequence>
<evidence type="ECO:0000313" key="2">
    <source>
        <dbReference type="Proteomes" id="UP000247569"/>
    </source>
</evidence>
<dbReference type="AlphaFoldDB" id="A0A318JUK5"/>
<dbReference type="EMBL" id="QJKF01000010">
    <property type="protein sequence ID" value="PXX60351.1"/>
    <property type="molecule type" value="Genomic_DNA"/>
</dbReference>
<dbReference type="SUPFAM" id="SSF110849">
    <property type="entry name" value="ParB/Sulfiredoxin"/>
    <property type="match status" value="1"/>
</dbReference>
<dbReference type="InterPro" id="IPR036086">
    <property type="entry name" value="ParB/Sulfiredoxin_sf"/>
</dbReference>
<protein>
    <submittedName>
        <fullName evidence="1">ParB-like nuclease family protein</fullName>
    </submittedName>
</protein>
<evidence type="ECO:0000313" key="1">
    <source>
        <dbReference type="EMBL" id="PXX60351.1"/>
    </source>
</evidence>
<gene>
    <name evidence="1" type="ORF">DFR70_110192</name>
</gene>
<organism evidence="1 2">
    <name type="scientific">Nocardia tenerifensis</name>
    <dbReference type="NCBI Taxonomy" id="228006"/>
    <lineage>
        <taxon>Bacteria</taxon>
        <taxon>Bacillati</taxon>
        <taxon>Actinomycetota</taxon>
        <taxon>Actinomycetes</taxon>
        <taxon>Mycobacteriales</taxon>
        <taxon>Nocardiaceae</taxon>
        <taxon>Nocardia</taxon>
    </lineage>
</organism>
<comment type="caution">
    <text evidence="1">The sequence shown here is derived from an EMBL/GenBank/DDBJ whole genome shotgun (WGS) entry which is preliminary data.</text>
</comment>
<accession>A0A318JUK5</accession>
<dbReference type="OrthoDB" id="3176965at2"/>
<dbReference type="Proteomes" id="UP000247569">
    <property type="component" value="Unassembled WGS sequence"/>
</dbReference>
<keyword evidence="2" id="KW-1185">Reference proteome</keyword>
<name>A0A318JUK5_9NOCA</name>
<dbReference type="RefSeq" id="WP_110293779.1">
    <property type="nucleotide sequence ID" value="NZ_QJKF01000010.1"/>
</dbReference>
<proteinExistence type="predicted"/>
<reference evidence="1 2" key="1">
    <citation type="submission" date="2018-05" db="EMBL/GenBank/DDBJ databases">
        <title>Genomic Encyclopedia of Type Strains, Phase IV (KMG-IV): sequencing the most valuable type-strain genomes for metagenomic binning, comparative biology and taxonomic classification.</title>
        <authorList>
            <person name="Goeker M."/>
        </authorList>
    </citation>
    <scope>NUCLEOTIDE SEQUENCE [LARGE SCALE GENOMIC DNA]</scope>
    <source>
        <strain evidence="1 2">DSM 44704</strain>
    </source>
</reference>